<dbReference type="SUPFAM" id="SSF53901">
    <property type="entry name" value="Thiolase-like"/>
    <property type="match status" value="1"/>
</dbReference>
<evidence type="ECO:0000259" key="3">
    <source>
        <dbReference type="Pfam" id="PF00109"/>
    </source>
</evidence>
<evidence type="ECO:0000313" key="6">
    <source>
        <dbReference type="Proteomes" id="UP000002729"/>
    </source>
</evidence>
<dbReference type="InterPro" id="IPR016039">
    <property type="entry name" value="Thiolase-like"/>
</dbReference>
<dbReference type="GO" id="GO:0006633">
    <property type="term" value="P:fatty acid biosynthetic process"/>
    <property type="evidence" value="ECO:0007669"/>
    <property type="project" value="TreeGrafter"/>
</dbReference>
<proteinExistence type="predicted"/>
<keyword evidence="6" id="KW-1185">Reference proteome</keyword>
<evidence type="ECO:0000256" key="1">
    <source>
        <dbReference type="ARBA" id="ARBA00022450"/>
    </source>
</evidence>
<evidence type="ECO:0000313" key="5">
    <source>
        <dbReference type="EMBL" id="EGB04114.1"/>
    </source>
</evidence>
<dbReference type="GO" id="GO:0004312">
    <property type="term" value="F:fatty acid synthase activity"/>
    <property type="evidence" value="ECO:0007669"/>
    <property type="project" value="TreeGrafter"/>
</dbReference>
<dbReference type="PANTHER" id="PTHR43775:SF37">
    <property type="entry name" value="SI:DKEY-61P9.11"/>
    <property type="match status" value="1"/>
</dbReference>
<dbReference type="RefSeq" id="XP_009041239.1">
    <property type="nucleotide sequence ID" value="XM_009042991.1"/>
</dbReference>
<name>F0YLA7_AURAN</name>
<keyword evidence="2" id="KW-0597">Phosphoprotein</keyword>
<organism evidence="6">
    <name type="scientific">Aureococcus anophagefferens</name>
    <name type="common">Harmful bloom alga</name>
    <dbReference type="NCBI Taxonomy" id="44056"/>
    <lineage>
        <taxon>Eukaryota</taxon>
        <taxon>Sar</taxon>
        <taxon>Stramenopiles</taxon>
        <taxon>Ochrophyta</taxon>
        <taxon>Pelagophyceae</taxon>
        <taxon>Pelagomonadales</taxon>
        <taxon>Pelagomonadaceae</taxon>
        <taxon>Aureococcus</taxon>
    </lineage>
</organism>
<reference evidence="5 6" key="1">
    <citation type="journal article" date="2011" name="Proc. Natl. Acad. Sci. U.S.A.">
        <title>Niche of harmful alga Aureococcus anophagefferens revealed through ecogenomics.</title>
        <authorList>
            <person name="Gobler C.J."/>
            <person name="Berry D.L."/>
            <person name="Dyhrman S.T."/>
            <person name="Wilhelm S.W."/>
            <person name="Salamov A."/>
            <person name="Lobanov A.V."/>
            <person name="Zhang Y."/>
            <person name="Collier J.L."/>
            <person name="Wurch L.L."/>
            <person name="Kustka A.B."/>
            <person name="Dill B.D."/>
            <person name="Shah M."/>
            <person name="VerBerkmoes N.C."/>
            <person name="Kuo A."/>
            <person name="Terry A."/>
            <person name="Pangilinan J."/>
            <person name="Lindquist E.A."/>
            <person name="Lucas S."/>
            <person name="Paulsen I.T."/>
            <person name="Hattenrath-Lehmann T.K."/>
            <person name="Talmage S.C."/>
            <person name="Walker E.A."/>
            <person name="Koch F."/>
            <person name="Burson A.M."/>
            <person name="Marcoval M.A."/>
            <person name="Tang Y.Z."/>
            <person name="Lecleir G.R."/>
            <person name="Coyne K.J."/>
            <person name="Berg G.M."/>
            <person name="Bertrand E.M."/>
            <person name="Saito M.A."/>
            <person name="Gladyshev V.N."/>
            <person name="Grigoriev I.V."/>
        </authorList>
    </citation>
    <scope>NUCLEOTIDE SEQUENCE [LARGE SCALE GENOMIC DNA]</scope>
    <source>
        <strain evidence="6">CCMP 1984</strain>
    </source>
</reference>
<evidence type="ECO:0000259" key="4">
    <source>
        <dbReference type="Pfam" id="PF12697"/>
    </source>
</evidence>
<accession>F0YLA7</accession>
<dbReference type="KEGG" id="aaf:AURANDRAFT_67480"/>
<sequence>MNTVTAIAGMTSSRGRCHTFDRQADGYCRGEGCGAYLLALDSGNNALLGSAVGAAVGVLHGPTEGAELAFSVQCASLKSNIGHLEASAAAAGLASVLLTCLGTSGVTANAHLKRSLGCISVKRTLVLDCSCVVFCGACGTGWLFDTPTIESLAPHFMALCSVSYSKVKTIIEKTLRRYTASPIDMRDGLCKHFELNLNSRELDEIRTRLRLPGGSIWIIALNFAASRLALVTISKQLRSCNSKSKAANRRIWTQGGSLATDSQNVIANNYALSARLGPAHQKLFWVYVRTLITLSKTNSGDEHVKLERSVEHGDELLRDIGSTHVLEEYAGMVAPKYKNMMHRMDHALRQKDIELRSFRRLTILMTSMDGSTYCTTEPYQRGLAFSRGNVGRVDTGEVIPLLLFAHGGGYNRGIWTLVLRELQNNSHELVHCCEVIAFDWTSHGSSRQLSPVFDQNDWGKILAGDVRELLDDIGSIGRPTYGVGHGMGGTGFALAEIATPGTFDGILLLEPMIAQPQEPPTIAEKESLAAAIMSRRSNLDDCKSKREVADSLKASECQNWQDGTVEAYV</sequence>
<dbReference type="Gene3D" id="3.40.50.1820">
    <property type="entry name" value="alpha/beta hydrolase"/>
    <property type="match status" value="1"/>
</dbReference>
<dbReference type="PANTHER" id="PTHR43775">
    <property type="entry name" value="FATTY ACID SYNTHASE"/>
    <property type="match status" value="1"/>
</dbReference>
<dbReference type="Pfam" id="PF12697">
    <property type="entry name" value="Abhydrolase_6"/>
    <property type="match status" value="1"/>
</dbReference>
<dbReference type="InterPro" id="IPR014030">
    <property type="entry name" value="Ketoacyl_synth_N"/>
</dbReference>
<dbReference type="EMBL" id="GL833156">
    <property type="protein sequence ID" value="EGB04114.1"/>
    <property type="molecule type" value="Genomic_DNA"/>
</dbReference>
<feature type="domain" description="Beta-ketoacyl synthase-like N-terminal" evidence="3">
    <location>
        <begin position="8"/>
        <end position="39"/>
    </location>
</feature>
<dbReference type="Proteomes" id="UP000002729">
    <property type="component" value="Unassembled WGS sequence"/>
</dbReference>
<feature type="domain" description="AB hydrolase-1" evidence="4">
    <location>
        <begin position="402"/>
        <end position="518"/>
    </location>
</feature>
<evidence type="ECO:0008006" key="7">
    <source>
        <dbReference type="Google" id="ProtNLM"/>
    </source>
</evidence>
<gene>
    <name evidence="5" type="ORF">AURANDRAFT_67480</name>
</gene>
<dbReference type="Gene3D" id="3.40.47.10">
    <property type="match status" value="1"/>
</dbReference>
<protein>
    <recommendedName>
        <fullName evidence="7">AB hydrolase-1 domain-containing protein</fullName>
    </recommendedName>
</protein>
<dbReference type="InParanoid" id="F0YLA7"/>
<dbReference type="GeneID" id="20226259"/>
<dbReference type="OrthoDB" id="94039at2759"/>
<dbReference type="InterPro" id="IPR050091">
    <property type="entry name" value="PKS_NRPS_Biosynth_Enz"/>
</dbReference>
<dbReference type="Pfam" id="PF00109">
    <property type="entry name" value="ketoacyl-synt"/>
    <property type="match status" value="1"/>
</dbReference>
<evidence type="ECO:0000256" key="2">
    <source>
        <dbReference type="ARBA" id="ARBA00022553"/>
    </source>
</evidence>
<dbReference type="SUPFAM" id="SSF53474">
    <property type="entry name" value="alpha/beta-Hydrolases"/>
    <property type="match status" value="1"/>
</dbReference>
<dbReference type="InterPro" id="IPR029058">
    <property type="entry name" value="AB_hydrolase_fold"/>
</dbReference>
<keyword evidence="1" id="KW-0596">Phosphopantetheine</keyword>
<dbReference type="AlphaFoldDB" id="F0YLA7"/>
<dbReference type="InterPro" id="IPR000073">
    <property type="entry name" value="AB_hydrolase_1"/>
</dbReference>